<keyword evidence="6 18" id="KW-0645">Protease</keyword>
<evidence type="ECO:0000256" key="16">
    <source>
        <dbReference type="SAM" id="MobiDB-lite"/>
    </source>
</evidence>
<proteinExistence type="inferred from homology"/>
<dbReference type="FunFam" id="3.40.50.300:FF:002568">
    <property type="entry name" value="Cell division protein (FtsH)"/>
    <property type="match status" value="1"/>
</dbReference>
<keyword evidence="15" id="KW-0472">Membrane</keyword>
<dbReference type="Gene3D" id="1.10.8.60">
    <property type="match status" value="1"/>
</dbReference>
<dbReference type="MEROPS" id="M41.A17"/>
<dbReference type="GO" id="GO:0016887">
    <property type="term" value="F:ATP hydrolysis activity"/>
    <property type="evidence" value="ECO:0007669"/>
    <property type="project" value="InterPro"/>
</dbReference>
<evidence type="ECO:0000256" key="15">
    <source>
        <dbReference type="ARBA" id="ARBA00023136"/>
    </source>
</evidence>
<feature type="compositionally biased region" description="Gly residues" evidence="16">
    <location>
        <begin position="357"/>
        <end position="375"/>
    </location>
</feature>
<dbReference type="KEGG" id="sre:PTSG_01372"/>
<keyword evidence="8" id="KW-0479">Metal-binding</keyword>
<dbReference type="SUPFAM" id="SSF140990">
    <property type="entry name" value="FtsH protease domain-like"/>
    <property type="match status" value="1"/>
</dbReference>
<dbReference type="Pfam" id="PF01434">
    <property type="entry name" value="Peptidase_M41"/>
    <property type="match status" value="1"/>
</dbReference>
<keyword evidence="11" id="KW-0862">Zinc</keyword>
<feature type="compositionally biased region" description="Basic and acidic residues" evidence="16">
    <location>
        <begin position="159"/>
        <end position="172"/>
    </location>
</feature>
<gene>
    <name evidence="18" type="ORF">PTSG_01372</name>
</gene>
<evidence type="ECO:0000256" key="10">
    <source>
        <dbReference type="ARBA" id="ARBA00022801"/>
    </source>
</evidence>
<dbReference type="Pfam" id="PF00004">
    <property type="entry name" value="AAA"/>
    <property type="match status" value="1"/>
</dbReference>
<organism evidence="19">
    <name type="scientific">Salpingoeca rosetta (strain ATCC 50818 / BSB-021)</name>
    <dbReference type="NCBI Taxonomy" id="946362"/>
    <lineage>
        <taxon>Eukaryota</taxon>
        <taxon>Choanoflagellata</taxon>
        <taxon>Craspedida</taxon>
        <taxon>Salpingoecidae</taxon>
        <taxon>Salpingoeca</taxon>
    </lineage>
</organism>
<dbReference type="InterPro" id="IPR003593">
    <property type="entry name" value="AAA+_ATPase"/>
</dbReference>
<keyword evidence="13" id="KW-1133">Transmembrane helix</keyword>
<comment type="cofactor">
    <cofactor evidence="1">
        <name>Zn(2+)</name>
        <dbReference type="ChEBI" id="CHEBI:29105"/>
    </cofactor>
</comment>
<evidence type="ECO:0000256" key="1">
    <source>
        <dbReference type="ARBA" id="ARBA00001947"/>
    </source>
</evidence>
<evidence type="ECO:0000313" key="19">
    <source>
        <dbReference type="Proteomes" id="UP000007799"/>
    </source>
</evidence>
<feature type="domain" description="AAA+ ATPase" evidence="17">
    <location>
        <begin position="444"/>
        <end position="604"/>
    </location>
</feature>
<dbReference type="InterPro" id="IPR000642">
    <property type="entry name" value="Peptidase_M41"/>
</dbReference>
<protein>
    <submittedName>
        <fullName evidence="18">26S protease regulatory subunit</fullName>
    </submittedName>
</protein>
<dbReference type="InterPro" id="IPR037219">
    <property type="entry name" value="Peptidase_M41-like"/>
</dbReference>
<evidence type="ECO:0000256" key="9">
    <source>
        <dbReference type="ARBA" id="ARBA00022741"/>
    </source>
</evidence>
<reference evidence="18" key="1">
    <citation type="submission" date="2009-08" db="EMBL/GenBank/DDBJ databases">
        <title>Annotation of Salpingoeca rosetta.</title>
        <authorList>
            <consortium name="The Broad Institute Genome Sequencing Platform"/>
            <person name="Russ C."/>
            <person name="Cuomo C."/>
            <person name="Burger G."/>
            <person name="Gray M.W."/>
            <person name="Holland P.W.H."/>
            <person name="King N."/>
            <person name="Lang F.B.F."/>
            <person name="Roger A.J."/>
            <person name="Ruiz-Trillo I."/>
            <person name="Young S.K."/>
            <person name="Zeng Q."/>
            <person name="Gargeya S."/>
            <person name="Alvarado L."/>
            <person name="Berlin A."/>
            <person name="Chapman S.B."/>
            <person name="Chen Z."/>
            <person name="Freedman E."/>
            <person name="Gellesch M."/>
            <person name="Goldberg J."/>
            <person name="Griggs A."/>
            <person name="Gujja S."/>
            <person name="Heilman E."/>
            <person name="Heiman D."/>
            <person name="Howarth C."/>
            <person name="Mehta T."/>
            <person name="Neiman D."/>
            <person name="Pearson M."/>
            <person name="Roberts A."/>
            <person name="Saif S."/>
            <person name="Shea T."/>
            <person name="Shenoy N."/>
            <person name="Sisk P."/>
            <person name="Stolte C."/>
            <person name="Sykes S."/>
            <person name="White J."/>
            <person name="Yandava C."/>
            <person name="Haas B."/>
            <person name="Nusbaum C."/>
            <person name="Birren B."/>
        </authorList>
    </citation>
    <scope>NUCLEOTIDE SEQUENCE [LARGE SCALE GENOMIC DNA]</scope>
    <source>
        <strain evidence="18">ATCC 50818</strain>
    </source>
</reference>
<sequence>MLQRGAAALMQRQRQHRQLWASMALGGRRLLGTFVGSSRALGGRLVAHNTSNTAATTANSFITSFTHAFGHNTTSSASKSCSIQRHHMHVLAKPRDWLLRIWQRRPRSARRRQQQQPPESFPPPETEEYLHPWHRRRGRRPPPRTPEWHEPEQPSLRGRYREEPQRHEYDRHSQHRQQRPPPPPPPQPPGGTGPMRFSDFIIPIGIAVALSFFTGSPDRNHKTITWQEFYSKMLSRGEVSRLVMDRDRNVVHVYLHDGAIIEGYNDTRHGAGPLPHFRIDVSSVRSFERQLEAASQDLGVNLQDEITLVYQQETDDPASFWMLIMMGSVLAAVYMISKRSRLGGRGSGVTPPRPPGVGRGGPAGPSAPGSGGGPGAASESGAKPRSPLDDVLSVGKIKPHMFTPQTATTKFKDVAGLSEAKAELKEFVAFLTHPQQFQTLGATVPKGAMLVGPPGTGKTLLAKAVAGEAGVPFLAVSGSDFVEMFVGVGPSRVRDLFKQARDNAPCIIYIDEIDAVGKARGAANRPGGGHSERESTLNQLLVEPHKRSRAHLSPSPPPPPFTIVTIVTTATIHYCHHYCHDGRQEREDIFRLHVRKLRLARGVRDWIPRLAALTPGLSGAQIASICNEAALYAARYNRDRIGKEDFEQAVDRVLGGLERRTRVISSEEKKIVAYHEAGHALVAWLLATTDPVLKVSIVPRGASALGYTQYLHGNHFLYTTEQLRDKMVTLLGGRAAEEAVFHRITTGARDDLERVTKMAYDQVTRYGMSSGVGLLVHQVPQSQDEGKKKFSNRLSQQFDEEVGRLVHSAYASARELVASHEEQLHELSKLLLEREVLTFEDLQAVLGPPASGRSPHEHVRVDDNEDDDSDDSKERQRL</sequence>
<evidence type="ECO:0000256" key="8">
    <source>
        <dbReference type="ARBA" id="ARBA00022723"/>
    </source>
</evidence>
<comment type="similarity">
    <text evidence="5">In the N-terminal section; belongs to the AAA ATPase family.</text>
</comment>
<evidence type="ECO:0000313" key="18">
    <source>
        <dbReference type="EMBL" id="EGD80783.1"/>
    </source>
</evidence>
<evidence type="ECO:0000256" key="4">
    <source>
        <dbReference type="ARBA" id="ARBA00010044"/>
    </source>
</evidence>
<evidence type="ECO:0000256" key="2">
    <source>
        <dbReference type="ARBA" id="ARBA00004173"/>
    </source>
</evidence>
<dbReference type="GO" id="GO:0004222">
    <property type="term" value="F:metalloendopeptidase activity"/>
    <property type="evidence" value="ECO:0007669"/>
    <property type="project" value="InterPro"/>
</dbReference>
<dbReference type="RefSeq" id="XP_004997344.1">
    <property type="nucleotide sequence ID" value="XM_004997287.1"/>
</dbReference>
<dbReference type="GO" id="GO:0005745">
    <property type="term" value="C:m-AAA complex"/>
    <property type="evidence" value="ECO:0007669"/>
    <property type="project" value="TreeGrafter"/>
</dbReference>
<dbReference type="InterPro" id="IPR003959">
    <property type="entry name" value="ATPase_AAA_core"/>
</dbReference>
<dbReference type="InParanoid" id="F2U055"/>
<dbReference type="GO" id="GO:0004176">
    <property type="term" value="F:ATP-dependent peptidase activity"/>
    <property type="evidence" value="ECO:0007669"/>
    <property type="project" value="InterPro"/>
</dbReference>
<evidence type="ECO:0000256" key="12">
    <source>
        <dbReference type="ARBA" id="ARBA00022840"/>
    </source>
</evidence>
<feature type="compositionally biased region" description="Basic residues" evidence="16">
    <location>
        <begin position="132"/>
        <end position="142"/>
    </location>
</feature>
<feature type="compositionally biased region" description="Pro residues" evidence="16">
    <location>
        <begin position="179"/>
        <end position="191"/>
    </location>
</feature>
<dbReference type="GO" id="GO:0005524">
    <property type="term" value="F:ATP binding"/>
    <property type="evidence" value="ECO:0007669"/>
    <property type="project" value="UniProtKB-KW"/>
</dbReference>
<feature type="region of interest" description="Disordered" evidence="16">
    <location>
        <begin position="846"/>
        <end position="878"/>
    </location>
</feature>
<keyword evidence="10" id="KW-0378">Hydrolase</keyword>
<evidence type="ECO:0000256" key="6">
    <source>
        <dbReference type="ARBA" id="ARBA00022670"/>
    </source>
</evidence>
<dbReference type="GeneID" id="16077941"/>
<dbReference type="InterPro" id="IPR041569">
    <property type="entry name" value="AAA_lid_3"/>
</dbReference>
<dbReference type="Proteomes" id="UP000007799">
    <property type="component" value="Unassembled WGS sequence"/>
</dbReference>
<keyword evidence="12" id="KW-0067">ATP-binding</keyword>
<evidence type="ECO:0000256" key="3">
    <source>
        <dbReference type="ARBA" id="ARBA00004370"/>
    </source>
</evidence>
<dbReference type="GO" id="GO:0008270">
    <property type="term" value="F:zinc ion binding"/>
    <property type="evidence" value="ECO:0007669"/>
    <property type="project" value="InterPro"/>
</dbReference>
<keyword evidence="14" id="KW-0482">Metalloprotease</keyword>
<dbReference type="SUPFAM" id="SSF52540">
    <property type="entry name" value="P-loop containing nucleoside triphosphate hydrolases"/>
    <property type="match status" value="1"/>
</dbReference>
<name>F2U055_SALR5</name>
<keyword evidence="7" id="KW-0812">Transmembrane</keyword>
<dbReference type="STRING" id="946362.F2U055"/>
<dbReference type="SMART" id="SM00382">
    <property type="entry name" value="AAA"/>
    <property type="match status" value="1"/>
</dbReference>
<dbReference type="GO" id="GO:0034982">
    <property type="term" value="P:mitochondrial protein processing"/>
    <property type="evidence" value="ECO:0007669"/>
    <property type="project" value="TreeGrafter"/>
</dbReference>
<dbReference type="Gene3D" id="3.40.50.300">
    <property type="entry name" value="P-loop containing nucleotide triphosphate hydrolases"/>
    <property type="match status" value="1"/>
</dbReference>
<comment type="similarity">
    <text evidence="4">In the C-terminal section; belongs to the peptidase M41 family.</text>
</comment>
<dbReference type="Gene3D" id="3.40.1690.20">
    <property type="match status" value="1"/>
</dbReference>
<dbReference type="AlphaFoldDB" id="F2U055"/>
<dbReference type="Pfam" id="PF17862">
    <property type="entry name" value="AAA_lid_3"/>
    <property type="match status" value="1"/>
</dbReference>
<dbReference type="InterPro" id="IPR011546">
    <property type="entry name" value="Pept_M41_FtsH_extracell"/>
</dbReference>
<evidence type="ECO:0000256" key="11">
    <source>
        <dbReference type="ARBA" id="ARBA00022833"/>
    </source>
</evidence>
<feature type="region of interest" description="Disordered" evidence="16">
    <location>
        <begin position="106"/>
        <end position="198"/>
    </location>
</feature>
<dbReference type="FunFam" id="1.20.58.760:FF:000003">
    <property type="entry name" value="AFG3-like AAA ATPase 2"/>
    <property type="match status" value="1"/>
</dbReference>
<dbReference type="InterPro" id="IPR027417">
    <property type="entry name" value="P-loop_NTPase"/>
</dbReference>
<evidence type="ECO:0000256" key="7">
    <source>
        <dbReference type="ARBA" id="ARBA00022692"/>
    </source>
</evidence>
<dbReference type="PANTHER" id="PTHR43655:SF8">
    <property type="entry name" value="PARAPLEGIN"/>
    <property type="match status" value="1"/>
</dbReference>
<evidence type="ECO:0000256" key="14">
    <source>
        <dbReference type="ARBA" id="ARBA00023049"/>
    </source>
</evidence>
<keyword evidence="9" id="KW-0547">Nucleotide-binding</keyword>
<dbReference type="PANTHER" id="PTHR43655">
    <property type="entry name" value="ATP-DEPENDENT PROTEASE"/>
    <property type="match status" value="1"/>
</dbReference>
<feature type="region of interest" description="Disordered" evidence="16">
    <location>
        <begin position="343"/>
        <end position="390"/>
    </location>
</feature>
<dbReference type="EMBL" id="GL832958">
    <property type="protein sequence ID" value="EGD80783.1"/>
    <property type="molecule type" value="Genomic_DNA"/>
</dbReference>
<dbReference type="FunFam" id="1.10.8.60:FF:000019">
    <property type="entry name" value="AFG3-like AAA ATPase 2"/>
    <property type="match status" value="1"/>
</dbReference>
<evidence type="ECO:0000256" key="5">
    <source>
        <dbReference type="ARBA" id="ARBA00010550"/>
    </source>
</evidence>
<accession>F2U055</accession>
<dbReference type="eggNOG" id="KOG0731">
    <property type="taxonomic scope" value="Eukaryota"/>
</dbReference>
<comment type="subcellular location">
    <subcellularLocation>
        <location evidence="3">Membrane</location>
    </subcellularLocation>
    <subcellularLocation>
        <location evidence="2">Mitochondrion</location>
    </subcellularLocation>
</comment>
<keyword evidence="19" id="KW-1185">Reference proteome</keyword>
<dbReference type="Pfam" id="PF06480">
    <property type="entry name" value="FtsH_ext"/>
    <property type="match status" value="1"/>
</dbReference>
<evidence type="ECO:0000256" key="13">
    <source>
        <dbReference type="ARBA" id="ARBA00022989"/>
    </source>
</evidence>
<evidence type="ECO:0000259" key="17">
    <source>
        <dbReference type="SMART" id="SM00382"/>
    </source>
</evidence>
<dbReference type="Gene3D" id="1.20.58.760">
    <property type="entry name" value="Peptidase M41"/>
    <property type="match status" value="1"/>
</dbReference>
<dbReference type="InterPro" id="IPR050928">
    <property type="entry name" value="ATP-dep_Zn_Metalloprotease"/>
</dbReference>